<feature type="region of interest" description="Disordered" evidence="4">
    <location>
        <begin position="258"/>
        <end position="304"/>
    </location>
</feature>
<dbReference type="Proteomes" id="UP000475325">
    <property type="component" value="Unassembled WGS sequence"/>
</dbReference>
<feature type="region of interest" description="Disordered" evidence="4">
    <location>
        <begin position="727"/>
        <end position="828"/>
    </location>
</feature>
<dbReference type="EMBL" id="WIQZ01000205">
    <property type="protein sequence ID" value="KAF3118823.1"/>
    <property type="molecule type" value="Genomic_DNA"/>
</dbReference>
<keyword evidence="2" id="KW-0227">DNA damage</keyword>
<feature type="compositionally biased region" description="Basic and acidic residues" evidence="4">
    <location>
        <begin position="109"/>
        <end position="134"/>
    </location>
</feature>
<dbReference type="AlphaFoldDB" id="A0A7C8NP53"/>
<evidence type="ECO:0000256" key="2">
    <source>
        <dbReference type="ARBA" id="ARBA00022763"/>
    </source>
</evidence>
<protein>
    <recommendedName>
        <fullName evidence="5">DNA endonuclease activator Ctp1 C-terminal domain-containing protein</fullName>
    </recommendedName>
</protein>
<evidence type="ECO:0000313" key="6">
    <source>
        <dbReference type="EMBL" id="KAF3088900.1"/>
    </source>
</evidence>
<evidence type="ECO:0000313" key="7">
    <source>
        <dbReference type="EMBL" id="KAF3118823.1"/>
    </source>
</evidence>
<evidence type="ECO:0000256" key="3">
    <source>
        <dbReference type="ARBA" id="ARBA00023242"/>
    </source>
</evidence>
<feature type="region of interest" description="Disordered" evidence="4">
    <location>
        <begin position="471"/>
        <end position="498"/>
    </location>
</feature>
<feature type="compositionally biased region" description="Acidic residues" evidence="4">
    <location>
        <begin position="276"/>
        <end position="290"/>
    </location>
</feature>
<keyword evidence="3" id="KW-0539">Nucleus</keyword>
<evidence type="ECO:0000256" key="1">
    <source>
        <dbReference type="ARBA" id="ARBA00004123"/>
    </source>
</evidence>
<accession>A0A7C8NP53</accession>
<feature type="region of interest" description="Disordered" evidence="4">
    <location>
        <begin position="551"/>
        <end position="578"/>
    </location>
</feature>
<feature type="region of interest" description="Disordered" evidence="4">
    <location>
        <begin position="104"/>
        <end position="134"/>
    </location>
</feature>
<feature type="compositionally biased region" description="Basic and acidic residues" evidence="4">
    <location>
        <begin position="738"/>
        <end position="758"/>
    </location>
</feature>
<sequence>MTTSINRDLVFGPLLEKSETFQQQLAAAILAAASLSKDLELQHQSKIATLEAEIERLKGPKPPPDSYPPYSPNAFHTIDGVEYVTKDEYSKVLKSLQLTSKKNRLVKQNPDHSIDDDSKFREETPRAQDDKQRELDMERAKVKEFERKFGTITQLLDLSQTVIQAVIKTSTDAARQYRKYGEEDDRWRAEMLERGIVTASNFDRRPTRDSWPNITTPLRHLFMTISSHNIMRTRGQSIPPPTGSTASTSILRPLAETPTQLLKPAPPSSSTQDPDVTSDEESVYEEEEAESALQKFSPTSKAIMRKPGSDTLAVLHPEPLSPIQSHRASVDWEVTEDALVNIKSESMSEHDWYPKYGYSHIVHGEQETFDLDNITAPRREYVGIRSFGQVISTPEKDRVRSPFLTQSSWAKSSRDAKGDQSAVSNRERVYNGPIIHDTSEEEPALSRSPFRMPRLKEDPNTATKVTNLEAVPMEPRPISKEDGARAPSKQNPSPEPMSQTEVYVVTGLRNPLREIIDPNGLIELGAADTINLQPCGSTKQLDKLAGNEEIHDKENPPVAKNLTNLPSTPTQNSRHPPMFARSTGALKLKRKSTCPISAAKQPLKRSSLVFTHEPVTALVKSTQAAAAATPGEKRPPEGPQGSSQKKKQRTEKSRAPTAVPALKKPDNPFSPSKYRINKSKNEGLDFAFGEVVRNRARKDCLPKCIKECCRDLASGRLHEMWKPPAPYESARFGARDSSPPDKEEIGTKNNEQYKEWNAARKKSERNLQFGRHRAQHQKAPEVMGYWESDFPTTQLLEEQRKDSERRHMEKGFDRYEQATKGGMYERRA</sequence>
<evidence type="ECO:0000313" key="8">
    <source>
        <dbReference type="Proteomes" id="UP000475325"/>
    </source>
</evidence>
<feature type="compositionally biased region" description="Polar residues" evidence="4">
    <location>
        <begin position="561"/>
        <end position="574"/>
    </location>
</feature>
<proteinExistence type="predicted"/>
<dbReference type="Pfam" id="PF08573">
    <property type="entry name" value="SAE2"/>
    <property type="match status" value="1"/>
</dbReference>
<comment type="subcellular location">
    <subcellularLocation>
        <location evidence="1">Nucleus</location>
    </subcellularLocation>
</comment>
<organism evidence="7 9">
    <name type="scientific">Orbilia oligospora</name>
    <name type="common">Nematode-trapping fungus</name>
    <name type="synonym">Arthrobotrys oligospora</name>
    <dbReference type="NCBI Taxonomy" id="2813651"/>
    <lineage>
        <taxon>Eukaryota</taxon>
        <taxon>Fungi</taxon>
        <taxon>Dikarya</taxon>
        <taxon>Ascomycota</taxon>
        <taxon>Pezizomycotina</taxon>
        <taxon>Orbiliomycetes</taxon>
        <taxon>Orbiliales</taxon>
        <taxon>Orbiliaceae</taxon>
        <taxon>Orbilia</taxon>
    </lineage>
</organism>
<feature type="region of interest" description="Disordered" evidence="4">
    <location>
        <begin position="621"/>
        <end position="676"/>
    </location>
</feature>
<dbReference type="GO" id="GO:0005634">
    <property type="term" value="C:nucleus"/>
    <property type="evidence" value="ECO:0007669"/>
    <property type="project" value="UniProtKB-SubCell"/>
</dbReference>
<gene>
    <name evidence="6" type="ORF">TWF102_009855</name>
    <name evidence="7" type="ORF">TWF703_004260</name>
</gene>
<dbReference type="GO" id="GO:0006281">
    <property type="term" value="P:DNA repair"/>
    <property type="evidence" value="ECO:0007669"/>
    <property type="project" value="InterPro"/>
</dbReference>
<evidence type="ECO:0000259" key="5">
    <source>
        <dbReference type="Pfam" id="PF08573"/>
    </source>
</evidence>
<name>A0A7C8NP53_ORBOL</name>
<evidence type="ECO:0000313" key="9">
    <source>
        <dbReference type="Proteomes" id="UP000480548"/>
    </source>
</evidence>
<dbReference type="EMBL" id="WIQW01000069">
    <property type="protein sequence ID" value="KAF3088900.1"/>
    <property type="molecule type" value="Genomic_DNA"/>
</dbReference>
<reference evidence="8 9" key="1">
    <citation type="submission" date="2019-06" db="EMBL/GenBank/DDBJ databases">
        <authorList>
            <person name="Palmer J.M."/>
        </authorList>
    </citation>
    <scope>NUCLEOTIDE SEQUENCE [LARGE SCALE GENOMIC DNA]</scope>
    <source>
        <strain evidence="6 8">TWF102</strain>
        <strain evidence="7 9">TWF703</strain>
    </source>
</reference>
<feature type="region of interest" description="Disordered" evidence="4">
    <location>
        <begin position="398"/>
        <end position="457"/>
    </location>
</feature>
<feature type="compositionally biased region" description="Basic and acidic residues" evidence="4">
    <location>
        <begin position="797"/>
        <end position="828"/>
    </location>
</feature>
<feature type="compositionally biased region" description="Polar residues" evidence="4">
    <location>
        <begin position="488"/>
        <end position="498"/>
    </location>
</feature>
<comment type="caution">
    <text evidence="7">The sequence shown here is derived from an EMBL/GenBank/DDBJ whole genome shotgun (WGS) entry which is preliminary data.</text>
</comment>
<dbReference type="InterPro" id="IPR013882">
    <property type="entry name" value="Ctp1_C"/>
</dbReference>
<dbReference type="Proteomes" id="UP000480548">
    <property type="component" value="Unassembled WGS sequence"/>
</dbReference>
<evidence type="ECO:0000256" key="4">
    <source>
        <dbReference type="SAM" id="MobiDB-lite"/>
    </source>
</evidence>
<feature type="domain" description="DNA endonuclease activator Ctp1 C-terminal" evidence="5">
    <location>
        <begin position="687"/>
        <end position="794"/>
    </location>
</feature>